<keyword evidence="5 7" id="KW-1133">Transmembrane helix</keyword>
<dbReference type="GO" id="GO:0005886">
    <property type="term" value="C:plasma membrane"/>
    <property type="evidence" value="ECO:0007669"/>
    <property type="project" value="UniProtKB-SubCell"/>
</dbReference>
<dbReference type="Pfam" id="PF07681">
    <property type="entry name" value="DoxX"/>
    <property type="match status" value="1"/>
</dbReference>
<feature type="transmembrane region" description="Helical" evidence="7">
    <location>
        <begin position="66"/>
        <end position="90"/>
    </location>
</feature>
<dbReference type="RefSeq" id="WP_199789663.1">
    <property type="nucleotide sequence ID" value="NZ_CP012673.1"/>
</dbReference>
<feature type="transmembrane region" description="Helical" evidence="7">
    <location>
        <begin position="97"/>
        <end position="115"/>
    </location>
</feature>
<keyword evidence="3" id="KW-1003">Cell membrane</keyword>
<dbReference type="EMBL" id="CP012673">
    <property type="protein sequence ID" value="AUX41536.1"/>
    <property type="molecule type" value="Genomic_DNA"/>
</dbReference>
<dbReference type="Proteomes" id="UP000238348">
    <property type="component" value="Chromosome"/>
</dbReference>
<proteinExistence type="inferred from homology"/>
<dbReference type="PANTHER" id="PTHR33452:SF1">
    <property type="entry name" value="INNER MEMBRANE PROTEIN YPHA-RELATED"/>
    <property type="match status" value="1"/>
</dbReference>
<evidence type="ECO:0000256" key="7">
    <source>
        <dbReference type="SAM" id="Phobius"/>
    </source>
</evidence>
<protein>
    <recommendedName>
        <fullName evidence="10">DoxX family protein</fullName>
    </recommendedName>
</protein>
<gene>
    <name evidence="8" type="ORF">SOCE26_029560</name>
</gene>
<reference evidence="8 9" key="1">
    <citation type="submission" date="2015-09" db="EMBL/GenBank/DDBJ databases">
        <title>Sorangium comparison.</title>
        <authorList>
            <person name="Zaburannyi N."/>
            <person name="Bunk B."/>
            <person name="Overmann J."/>
            <person name="Mueller R."/>
        </authorList>
    </citation>
    <scope>NUCLEOTIDE SEQUENCE [LARGE SCALE GENOMIC DNA]</scope>
    <source>
        <strain evidence="8 9">So ce26</strain>
    </source>
</reference>
<evidence type="ECO:0000256" key="2">
    <source>
        <dbReference type="ARBA" id="ARBA00006679"/>
    </source>
</evidence>
<comment type="subcellular location">
    <subcellularLocation>
        <location evidence="1">Cell membrane</location>
        <topology evidence="1">Multi-pass membrane protein</topology>
    </subcellularLocation>
</comment>
<feature type="transmembrane region" description="Helical" evidence="7">
    <location>
        <begin position="135"/>
        <end position="154"/>
    </location>
</feature>
<evidence type="ECO:0000313" key="8">
    <source>
        <dbReference type="EMBL" id="AUX41536.1"/>
    </source>
</evidence>
<comment type="similarity">
    <text evidence="2">Belongs to the DoxX family.</text>
</comment>
<name>A0A2L0EQG5_SORCE</name>
<dbReference type="InterPro" id="IPR032808">
    <property type="entry name" value="DoxX"/>
</dbReference>
<dbReference type="AlphaFoldDB" id="A0A2L0EQG5"/>
<evidence type="ECO:0000256" key="1">
    <source>
        <dbReference type="ARBA" id="ARBA00004651"/>
    </source>
</evidence>
<keyword evidence="6 7" id="KW-0472">Membrane</keyword>
<evidence type="ECO:0000313" key="9">
    <source>
        <dbReference type="Proteomes" id="UP000238348"/>
    </source>
</evidence>
<evidence type="ECO:0008006" key="10">
    <source>
        <dbReference type="Google" id="ProtNLM"/>
    </source>
</evidence>
<sequence>MSAIATTAEGVSAAPALLARLVKTEDDRVAFALRIVLAAVMFPHGAQHLAGWFGGFGYAGTHGWMVSIGIPGPLATLAIATEFFAPLALLAGLGGRIAAAGLGAILLVAATTHAQHGFFMNWLGNQAGEGWEYHALGLAIAAAIVARGSGAWSVDRRLG</sequence>
<evidence type="ECO:0000256" key="4">
    <source>
        <dbReference type="ARBA" id="ARBA00022692"/>
    </source>
</evidence>
<accession>A0A2L0EQG5</accession>
<keyword evidence="4 7" id="KW-0812">Transmembrane</keyword>
<dbReference type="InterPro" id="IPR051907">
    <property type="entry name" value="DoxX-like_oxidoreductase"/>
</dbReference>
<feature type="transmembrane region" description="Helical" evidence="7">
    <location>
        <begin position="29"/>
        <end position="46"/>
    </location>
</feature>
<evidence type="ECO:0000256" key="6">
    <source>
        <dbReference type="ARBA" id="ARBA00023136"/>
    </source>
</evidence>
<evidence type="ECO:0000256" key="3">
    <source>
        <dbReference type="ARBA" id="ARBA00022475"/>
    </source>
</evidence>
<evidence type="ECO:0000256" key="5">
    <source>
        <dbReference type="ARBA" id="ARBA00022989"/>
    </source>
</evidence>
<dbReference type="PANTHER" id="PTHR33452">
    <property type="entry name" value="OXIDOREDUCTASE CATD-RELATED"/>
    <property type="match status" value="1"/>
</dbReference>
<organism evidence="8 9">
    <name type="scientific">Sorangium cellulosum</name>
    <name type="common">Polyangium cellulosum</name>
    <dbReference type="NCBI Taxonomy" id="56"/>
    <lineage>
        <taxon>Bacteria</taxon>
        <taxon>Pseudomonadati</taxon>
        <taxon>Myxococcota</taxon>
        <taxon>Polyangia</taxon>
        <taxon>Polyangiales</taxon>
        <taxon>Polyangiaceae</taxon>
        <taxon>Sorangium</taxon>
    </lineage>
</organism>